<dbReference type="PANTHER" id="PTHR33273">
    <property type="entry name" value="DOMAIN-CONTAINING PROTEIN, PUTATIVE-RELATED"/>
    <property type="match status" value="1"/>
</dbReference>
<dbReference type="SMART" id="SM00596">
    <property type="entry name" value="PRE_C2HC"/>
    <property type="match status" value="1"/>
</dbReference>
<sequence>MIERHFNEDKKLNSYWTIIRVNMSIGDNDYTNSIVDYSNLVGCLPLILNNKVILKDENQTQQTGVSTIVAKKKQAMKNAGSSGIPLYNEVEVHLPKLNINSLVNKTRACNEKFTTITDEPTFEHKEYTLKYNLKKCIVADLSCELVHSVLVYKCSVLKCQYNQFSTVVINELFKHINLNHQNIVWDRKCDMCKQKVDNLNEQYLLKDALEHIISHHLVLKKIHQPKIIFVKNKQAMKNAGSSGIHLCNEVEVHLPKLNINSLINKIRACNEKCTAITDDPTFEHKEYTLKYNLKKCIVAGLSCELMHSILVYKCSVSKCEYNPFSTVVLNDLFKHIYLNHKHMAWDKKCDMCKQKVDNLNEQYLLKDALEHIISHHLVLKKNHQHKIILNFPSGMSSLSENLTERTQIKQSNYAITKSKNSANIVENTQSSPAIVIQIPANEKMMERSNSLELVNYNQINILDDDQNHLKKNVRNIVSKGVKVTLKVKQNSNKNPINDNTKKMYKPPPITIKGVKQFDKLKQLLTCEEPVGNEQQFKVLSNNETRILTTSESQFRSTIKILEENKVKYHRYQLKSEKPFRVVLRGINHDSDMGIITNELYYQGHEVSKLTNIQIKKISDPKNKNSEWTYIRLPLFFVDLKPLENNKDIYNKELLCHQVLKIESPLKNKEVSQCKNCQALEHTHNYCHKSVVCVKCSEGHRTEGCPKSKKAKAKCANCGENHTANWKGCSAYKKAIERAHPKQVSAVQRIQ</sequence>
<protein>
    <submittedName>
        <fullName evidence="2">Pre-C2HC domain</fullName>
    </submittedName>
</protein>
<dbReference type="Pfam" id="PF07530">
    <property type="entry name" value="PRE_C2HC"/>
    <property type="match status" value="1"/>
</dbReference>
<evidence type="ECO:0000313" key="2">
    <source>
        <dbReference type="EMBL" id="VVC46205.1"/>
    </source>
</evidence>
<gene>
    <name evidence="2" type="ORF">CINCED_3A005201</name>
</gene>
<organism evidence="2 3">
    <name type="scientific">Cinara cedri</name>
    <dbReference type="NCBI Taxonomy" id="506608"/>
    <lineage>
        <taxon>Eukaryota</taxon>
        <taxon>Metazoa</taxon>
        <taxon>Ecdysozoa</taxon>
        <taxon>Arthropoda</taxon>
        <taxon>Hexapoda</taxon>
        <taxon>Insecta</taxon>
        <taxon>Pterygota</taxon>
        <taxon>Neoptera</taxon>
        <taxon>Paraneoptera</taxon>
        <taxon>Hemiptera</taxon>
        <taxon>Sternorrhyncha</taxon>
        <taxon>Aphidomorpha</taxon>
        <taxon>Aphidoidea</taxon>
        <taxon>Aphididae</taxon>
        <taxon>Lachninae</taxon>
        <taxon>Cinara</taxon>
    </lineage>
</organism>
<reference evidence="2 3" key="1">
    <citation type="submission" date="2019-08" db="EMBL/GenBank/DDBJ databases">
        <authorList>
            <person name="Alioto T."/>
            <person name="Alioto T."/>
            <person name="Gomez Garrido J."/>
        </authorList>
    </citation>
    <scope>NUCLEOTIDE SEQUENCE [LARGE SCALE GENOMIC DNA]</scope>
</reference>
<proteinExistence type="predicted"/>
<feature type="domain" description="Pre-C2HC" evidence="1">
    <location>
        <begin position="592"/>
        <end position="671"/>
    </location>
</feature>
<name>A0A5E4NT07_9HEMI</name>
<dbReference type="EMBL" id="CABPRJ010002449">
    <property type="protein sequence ID" value="VVC46205.1"/>
    <property type="molecule type" value="Genomic_DNA"/>
</dbReference>
<dbReference type="OrthoDB" id="6593055at2759"/>
<dbReference type="PANTHER" id="PTHR33273:SF2">
    <property type="entry name" value="ENDONUCLEASE_EXONUCLEASE_PHOSPHATASE DOMAIN-CONTAINING PROTEIN"/>
    <property type="match status" value="1"/>
</dbReference>
<dbReference type="AlphaFoldDB" id="A0A5E4NT07"/>
<evidence type="ECO:0000313" key="3">
    <source>
        <dbReference type="Proteomes" id="UP000325440"/>
    </source>
</evidence>
<dbReference type="Proteomes" id="UP000325440">
    <property type="component" value="Unassembled WGS sequence"/>
</dbReference>
<dbReference type="InterPro" id="IPR006579">
    <property type="entry name" value="Pre_C2HC_dom"/>
</dbReference>
<evidence type="ECO:0000259" key="1">
    <source>
        <dbReference type="SMART" id="SM00596"/>
    </source>
</evidence>
<accession>A0A5E4NT07</accession>
<keyword evidence="3" id="KW-1185">Reference proteome</keyword>